<dbReference type="EMBL" id="WPIK01000005">
    <property type="protein sequence ID" value="MVN21269.1"/>
    <property type="molecule type" value="Genomic_DNA"/>
</dbReference>
<comment type="caution">
    <text evidence="1">The sequence shown here is derived from an EMBL/GenBank/DDBJ whole genome shotgun (WGS) entry which is preliminary data.</text>
</comment>
<proteinExistence type="predicted"/>
<dbReference type="AlphaFoldDB" id="A0A7K1SV93"/>
<evidence type="ECO:0000313" key="2">
    <source>
        <dbReference type="Proteomes" id="UP000462014"/>
    </source>
</evidence>
<reference evidence="1 2" key="1">
    <citation type="submission" date="2019-12" db="EMBL/GenBank/DDBJ databases">
        <title>Mucilaginibacter sp. HMF7410 genome sequencing and assembly.</title>
        <authorList>
            <person name="Kang H."/>
            <person name="Cha I."/>
            <person name="Kim H."/>
            <person name="Joh K."/>
        </authorList>
    </citation>
    <scope>NUCLEOTIDE SEQUENCE [LARGE SCALE GENOMIC DNA]</scope>
    <source>
        <strain evidence="1 2">HMF7410</strain>
    </source>
</reference>
<sequence>MEATLSITNVSFINENTLVLDLSNKRSIQIPLDEFPDIAALNTQEKEDFEIIDDEYLSFLAIDEIYSLKDLIGYKNQ</sequence>
<dbReference type="Proteomes" id="UP000462014">
    <property type="component" value="Unassembled WGS sequence"/>
</dbReference>
<dbReference type="RefSeq" id="WP_157565468.1">
    <property type="nucleotide sequence ID" value="NZ_WPIK01000005.1"/>
</dbReference>
<organism evidence="1 2">
    <name type="scientific">Mucilaginibacter arboris</name>
    <dbReference type="NCBI Taxonomy" id="2682090"/>
    <lineage>
        <taxon>Bacteria</taxon>
        <taxon>Pseudomonadati</taxon>
        <taxon>Bacteroidota</taxon>
        <taxon>Sphingobacteriia</taxon>
        <taxon>Sphingobacteriales</taxon>
        <taxon>Sphingobacteriaceae</taxon>
        <taxon>Mucilaginibacter</taxon>
    </lineage>
</organism>
<dbReference type="Gene3D" id="3.30.2020.40">
    <property type="entry name" value="Uncharacterised protein PF10387, DUF2442"/>
    <property type="match status" value="1"/>
</dbReference>
<accession>A0A7K1SV93</accession>
<protein>
    <recommendedName>
        <fullName evidence="3">DUF2442 domain-containing protein</fullName>
    </recommendedName>
</protein>
<evidence type="ECO:0000313" key="1">
    <source>
        <dbReference type="EMBL" id="MVN21269.1"/>
    </source>
</evidence>
<keyword evidence="2" id="KW-1185">Reference proteome</keyword>
<gene>
    <name evidence="1" type="ORF">GO621_06940</name>
</gene>
<evidence type="ECO:0008006" key="3">
    <source>
        <dbReference type="Google" id="ProtNLM"/>
    </source>
</evidence>
<name>A0A7K1SV93_9SPHI</name>